<gene>
    <name evidence="11" type="ORF">GpartN1_g2496.t1</name>
</gene>
<evidence type="ECO:0000256" key="3">
    <source>
        <dbReference type="ARBA" id="ARBA00004735"/>
    </source>
</evidence>
<dbReference type="EMBL" id="BQMJ01000018">
    <property type="protein sequence ID" value="GJQ10705.1"/>
    <property type="molecule type" value="Genomic_DNA"/>
</dbReference>
<dbReference type="InterPro" id="IPR022419">
    <property type="entry name" value="Porphobilin_deaminase_cofac_BS"/>
</dbReference>
<dbReference type="Pfam" id="PF01379">
    <property type="entry name" value="Porphobil_deam"/>
    <property type="match status" value="1"/>
</dbReference>
<dbReference type="PRINTS" id="PR00151">
    <property type="entry name" value="PORPHBDMNASE"/>
</dbReference>
<evidence type="ECO:0000313" key="11">
    <source>
        <dbReference type="EMBL" id="GJQ10705.1"/>
    </source>
</evidence>
<evidence type="ECO:0000259" key="10">
    <source>
        <dbReference type="Pfam" id="PF03900"/>
    </source>
</evidence>
<dbReference type="Gene3D" id="3.40.190.10">
    <property type="entry name" value="Periplasmic binding protein-like II"/>
    <property type="match status" value="2"/>
</dbReference>
<dbReference type="FunFam" id="3.40.190.10:FF:000101">
    <property type="entry name" value="Porphobilinogen deaminase, chloroplastic"/>
    <property type="match status" value="1"/>
</dbReference>
<dbReference type="AlphaFoldDB" id="A0A9C7UPN6"/>
<dbReference type="InterPro" id="IPR022417">
    <property type="entry name" value="Porphobilin_deaminase_N"/>
</dbReference>
<dbReference type="Proteomes" id="UP001061958">
    <property type="component" value="Unassembled WGS sequence"/>
</dbReference>
<dbReference type="SUPFAM" id="SSF54782">
    <property type="entry name" value="Porphobilinogen deaminase (hydroxymethylbilane synthase), C-terminal domain"/>
    <property type="match status" value="1"/>
</dbReference>
<accession>A0A9C7UPN6</accession>
<keyword evidence="6" id="KW-0808">Transferase</keyword>
<dbReference type="NCBIfam" id="TIGR00212">
    <property type="entry name" value="hemC"/>
    <property type="match status" value="1"/>
</dbReference>
<comment type="function">
    <text evidence="2">Tetrapolymerization of the monopyrrole PBG into the hydroxymethylbilane pre-uroporphyrinogen in several discrete steps.</text>
</comment>
<dbReference type="Gene3D" id="3.30.160.40">
    <property type="entry name" value="Porphobilinogen deaminase, C-terminal domain"/>
    <property type="match status" value="1"/>
</dbReference>
<evidence type="ECO:0000256" key="4">
    <source>
        <dbReference type="ARBA" id="ARBA00005638"/>
    </source>
</evidence>
<dbReference type="PANTHER" id="PTHR11557">
    <property type="entry name" value="PORPHOBILINOGEN DEAMINASE"/>
    <property type="match status" value="1"/>
</dbReference>
<evidence type="ECO:0000256" key="2">
    <source>
        <dbReference type="ARBA" id="ARBA00002869"/>
    </source>
</evidence>
<evidence type="ECO:0000256" key="6">
    <source>
        <dbReference type="ARBA" id="ARBA00022679"/>
    </source>
</evidence>
<dbReference type="InterPro" id="IPR036803">
    <property type="entry name" value="Porphobilinogen_deaminase_C_sf"/>
</dbReference>
<reference evidence="11" key="2">
    <citation type="submission" date="2022-01" db="EMBL/GenBank/DDBJ databases">
        <authorList>
            <person name="Hirooka S."/>
            <person name="Miyagishima S.Y."/>
        </authorList>
    </citation>
    <scope>NUCLEOTIDE SEQUENCE</scope>
    <source>
        <strain evidence="11">NBRC 102759</strain>
    </source>
</reference>
<keyword evidence="7" id="KW-0627">Porphyrin biosynthesis</keyword>
<organism evidence="11 12">
    <name type="scientific">Galdieria partita</name>
    <dbReference type="NCBI Taxonomy" id="83374"/>
    <lineage>
        <taxon>Eukaryota</taxon>
        <taxon>Rhodophyta</taxon>
        <taxon>Bangiophyceae</taxon>
        <taxon>Galdieriales</taxon>
        <taxon>Galdieriaceae</taxon>
        <taxon>Galdieria</taxon>
    </lineage>
</organism>
<proteinExistence type="inferred from homology"/>
<dbReference type="EC" id="2.5.1.61" evidence="5"/>
<dbReference type="InterPro" id="IPR022418">
    <property type="entry name" value="Porphobilinogen_deaminase_C"/>
</dbReference>
<dbReference type="GO" id="GO:0006783">
    <property type="term" value="P:heme biosynthetic process"/>
    <property type="evidence" value="ECO:0007669"/>
    <property type="project" value="TreeGrafter"/>
</dbReference>
<evidence type="ECO:0000259" key="9">
    <source>
        <dbReference type="Pfam" id="PF01379"/>
    </source>
</evidence>
<dbReference type="PROSITE" id="PS00533">
    <property type="entry name" value="PORPHOBILINOGEN_DEAM"/>
    <property type="match status" value="1"/>
</dbReference>
<comment type="pathway">
    <text evidence="3">Porphyrin-containing compound metabolism; protoporphyrin-IX biosynthesis; coproporphyrinogen-III from 5-aminolevulinate: step 2/4.</text>
</comment>
<dbReference type="FunFam" id="3.40.190.10:FF:000004">
    <property type="entry name" value="Porphobilinogen deaminase"/>
    <property type="match status" value="1"/>
</dbReference>
<dbReference type="InterPro" id="IPR000860">
    <property type="entry name" value="HemC"/>
</dbReference>
<dbReference type="GO" id="GO:0005737">
    <property type="term" value="C:cytoplasm"/>
    <property type="evidence" value="ECO:0007669"/>
    <property type="project" value="TreeGrafter"/>
</dbReference>
<dbReference type="GO" id="GO:0004418">
    <property type="term" value="F:hydroxymethylbilane synthase activity"/>
    <property type="evidence" value="ECO:0007669"/>
    <property type="project" value="UniProtKB-EC"/>
</dbReference>
<comment type="similarity">
    <text evidence="4">Belongs to the HMBS family.</text>
</comment>
<evidence type="ECO:0000256" key="1">
    <source>
        <dbReference type="ARBA" id="ARBA00001916"/>
    </source>
</evidence>
<dbReference type="HAMAP" id="MF_00260">
    <property type="entry name" value="Porphobil_deam"/>
    <property type="match status" value="1"/>
</dbReference>
<dbReference type="SUPFAM" id="SSF53850">
    <property type="entry name" value="Periplasmic binding protein-like II"/>
    <property type="match status" value="1"/>
</dbReference>
<feature type="domain" description="Porphobilinogen deaminase C-terminal" evidence="10">
    <location>
        <begin position="297"/>
        <end position="366"/>
    </location>
</feature>
<reference evidence="11" key="1">
    <citation type="journal article" date="2022" name="Proc. Natl. Acad. Sci. U.S.A.">
        <title>Life cycle and functional genomics of the unicellular red alga Galdieria for elucidating algal and plant evolution and industrial use.</title>
        <authorList>
            <person name="Hirooka S."/>
            <person name="Itabashi T."/>
            <person name="Ichinose T.M."/>
            <person name="Onuma R."/>
            <person name="Fujiwara T."/>
            <person name="Yamashita S."/>
            <person name="Jong L.W."/>
            <person name="Tomita R."/>
            <person name="Iwane A.H."/>
            <person name="Miyagishima S.Y."/>
        </authorList>
    </citation>
    <scope>NUCLEOTIDE SEQUENCE</scope>
    <source>
        <strain evidence="11">NBRC 102759</strain>
    </source>
</reference>
<dbReference type="PANTHER" id="PTHR11557:SF0">
    <property type="entry name" value="PORPHOBILINOGEN DEAMINASE"/>
    <property type="match status" value="1"/>
</dbReference>
<dbReference type="OrthoDB" id="564646at2759"/>
<evidence type="ECO:0000256" key="8">
    <source>
        <dbReference type="ARBA" id="ARBA00033064"/>
    </source>
</evidence>
<keyword evidence="12" id="KW-1185">Reference proteome</keyword>
<name>A0A9C7UPN6_9RHOD</name>
<protein>
    <recommendedName>
        <fullName evidence="5">hydroxymethylbilane synthase</fullName>
        <ecNumber evidence="5">2.5.1.61</ecNumber>
    </recommendedName>
    <alternativeName>
        <fullName evidence="8">Hydroxymethylbilane synthase</fullName>
    </alternativeName>
</protein>
<evidence type="ECO:0000256" key="7">
    <source>
        <dbReference type="ARBA" id="ARBA00023244"/>
    </source>
</evidence>
<dbReference type="Pfam" id="PF03900">
    <property type="entry name" value="Porphobil_deamC"/>
    <property type="match status" value="1"/>
</dbReference>
<sequence>MLFFAVACSLDSHSYSSRFFLEGKKSSCVACHVRLWQQIPKKQVWNRVYKYKIRKEICFNIEASLSNGDKNCLVLGTRGSPLALAQANQVRESLEKLAASQNILLKVEIKIIHTTGDTVLDKSLADIGGKGLFTKEIDMAQLRGEIDIAVHSLKDVPTWLPSGIVLGAVLPREDTRDVFLCYHSNSLSTLPNRAVIGTASLRRQAQILAKYPHLQVINFRGNLQTRLKKLEQRQVDATLLALAGMRRLGLEYPFAHVLSFDEMLPAVAQGAIGVTIREDDEVAYSWISQLDDAHSRICIECERSFLSSLDGSCRTPIAGQAWITENNKLHFRGLVAYPDGSSLVETSKVGDLMNNIEIGKQAGEELRVKIGDNFFEYLRVT</sequence>
<comment type="cofactor">
    <cofactor evidence="1">
        <name>dipyrromethane</name>
        <dbReference type="ChEBI" id="CHEBI:60342"/>
    </cofactor>
</comment>
<evidence type="ECO:0000256" key="5">
    <source>
        <dbReference type="ARBA" id="ARBA00012655"/>
    </source>
</evidence>
<comment type="caution">
    <text evidence="11">The sequence shown here is derived from an EMBL/GenBank/DDBJ whole genome shotgun (WGS) entry which is preliminary data.</text>
</comment>
<feature type="domain" description="Porphobilinogen deaminase N-terminal" evidence="9">
    <location>
        <begin position="73"/>
        <end position="282"/>
    </location>
</feature>
<evidence type="ECO:0000313" key="12">
    <source>
        <dbReference type="Proteomes" id="UP001061958"/>
    </source>
</evidence>